<evidence type="ECO:0000313" key="2">
    <source>
        <dbReference type="Proteomes" id="UP001341840"/>
    </source>
</evidence>
<protein>
    <submittedName>
        <fullName evidence="1">Uncharacterized protein</fullName>
    </submittedName>
</protein>
<accession>A0ABU6UKJ0</accession>
<name>A0ABU6UKJ0_9FABA</name>
<proteinExistence type="predicted"/>
<reference evidence="1 2" key="1">
    <citation type="journal article" date="2023" name="Plants (Basel)">
        <title>Bridging the Gap: Combining Genomics and Transcriptomics Approaches to Understand Stylosanthes scabra, an Orphan Legume from the Brazilian Caatinga.</title>
        <authorList>
            <person name="Ferreira-Neto J.R.C."/>
            <person name="da Silva M.D."/>
            <person name="Binneck E."/>
            <person name="de Melo N.F."/>
            <person name="da Silva R.H."/>
            <person name="de Melo A.L.T.M."/>
            <person name="Pandolfi V."/>
            <person name="Bustamante F.O."/>
            <person name="Brasileiro-Vidal A.C."/>
            <person name="Benko-Iseppon A.M."/>
        </authorList>
    </citation>
    <scope>NUCLEOTIDE SEQUENCE [LARGE SCALE GENOMIC DNA]</scope>
    <source>
        <tissue evidence="1">Leaves</tissue>
    </source>
</reference>
<sequence>MVINVFKAMHYPKDFENEGCMRVDVIDILVQETQTEDSMLALHANLDDSIEEIDEVSEGPVSRDLEAEKPKQELKPLPPTLKYAYLGEGNSFLVIISSSLSSKEEDELL</sequence>
<keyword evidence="2" id="KW-1185">Reference proteome</keyword>
<dbReference type="Proteomes" id="UP001341840">
    <property type="component" value="Unassembled WGS sequence"/>
</dbReference>
<organism evidence="1 2">
    <name type="scientific">Stylosanthes scabra</name>
    <dbReference type="NCBI Taxonomy" id="79078"/>
    <lineage>
        <taxon>Eukaryota</taxon>
        <taxon>Viridiplantae</taxon>
        <taxon>Streptophyta</taxon>
        <taxon>Embryophyta</taxon>
        <taxon>Tracheophyta</taxon>
        <taxon>Spermatophyta</taxon>
        <taxon>Magnoliopsida</taxon>
        <taxon>eudicotyledons</taxon>
        <taxon>Gunneridae</taxon>
        <taxon>Pentapetalae</taxon>
        <taxon>rosids</taxon>
        <taxon>fabids</taxon>
        <taxon>Fabales</taxon>
        <taxon>Fabaceae</taxon>
        <taxon>Papilionoideae</taxon>
        <taxon>50 kb inversion clade</taxon>
        <taxon>dalbergioids sensu lato</taxon>
        <taxon>Dalbergieae</taxon>
        <taxon>Pterocarpus clade</taxon>
        <taxon>Stylosanthes</taxon>
    </lineage>
</organism>
<comment type="caution">
    <text evidence="1">The sequence shown here is derived from an EMBL/GenBank/DDBJ whole genome shotgun (WGS) entry which is preliminary data.</text>
</comment>
<dbReference type="EMBL" id="JASCZI010121438">
    <property type="protein sequence ID" value="MED6161746.1"/>
    <property type="molecule type" value="Genomic_DNA"/>
</dbReference>
<gene>
    <name evidence="1" type="ORF">PIB30_063681</name>
</gene>
<evidence type="ECO:0000313" key="1">
    <source>
        <dbReference type="EMBL" id="MED6161746.1"/>
    </source>
</evidence>